<evidence type="ECO:0000313" key="1">
    <source>
        <dbReference type="EMBL" id="KJU86412.1"/>
    </source>
</evidence>
<evidence type="ECO:0000313" key="2">
    <source>
        <dbReference type="Proteomes" id="UP000033423"/>
    </source>
</evidence>
<comment type="caution">
    <text evidence="1">The sequence shown here is derived from an EMBL/GenBank/DDBJ whole genome shotgun (WGS) entry which is preliminary data.</text>
</comment>
<dbReference type="EMBL" id="LACI01000604">
    <property type="protein sequence ID" value="KJU86412.1"/>
    <property type="molecule type" value="Genomic_DNA"/>
</dbReference>
<name>A0A0F3GX37_9BACT</name>
<proteinExistence type="predicted"/>
<accession>A0A0F3GX37</accession>
<gene>
    <name evidence="1" type="ORF">MBAV_001392</name>
</gene>
<sequence>MVSQFLASCLPLFKPGAGCGMTSVQARGRHGRAKDAICCHSRESGNPLFKPHKMPV</sequence>
<reference evidence="1 2" key="1">
    <citation type="submission" date="2015-02" db="EMBL/GenBank/DDBJ databases">
        <title>Single-cell genomics of uncultivated deep-branching MTB reveals a conserved set of magnetosome genes.</title>
        <authorList>
            <person name="Kolinko S."/>
            <person name="Richter M."/>
            <person name="Glockner F.O."/>
            <person name="Brachmann A."/>
            <person name="Schuler D."/>
        </authorList>
    </citation>
    <scope>NUCLEOTIDE SEQUENCE [LARGE SCALE GENOMIC DNA]</scope>
    <source>
        <strain evidence="1">TM-1</strain>
    </source>
</reference>
<protein>
    <submittedName>
        <fullName evidence="1">Uncharacterized protein</fullName>
    </submittedName>
</protein>
<dbReference type="Proteomes" id="UP000033423">
    <property type="component" value="Unassembled WGS sequence"/>
</dbReference>
<keyword evidence="2" id="KW-1185">Reference proteome</keyword>
<organism evidence="1 2">
    <name type="scientific">Candidatus Magnetobacterium bavaricum</name>
    <dbReference type="NCBI Taxonomy" id="29290"/>
    <lineage>
        <taxon>Bacteria</taxon>
        <taxon>Pseudomonadati</taxon>
        <taxon>Nitrospirota</taxon>
        <taxon>Thermodesulfovibrionia</taxon>
        <taxon>Thermodesulfovibrionales</taxon>
        <taxon>Candidatus Magnetobacteriaceae</taxon>
        <taxon>Candidatus Magnetobacterium</taxon>
    </lineage>
</organism>
<dbReference type="AlphaFoldDB" id="A0A0F3GX37"/>